<dbReference type="Gene3D" id="3.40.630.30">
    <property type="match status" value="1"/>
</dbReference>
<dbReference type="AlphaFoldDB" id="A0A2V1J024"/>
<organism evidence="4 5">
    <name type="scientific">Paramuribaculum intestinale</name>
    <dbReference type="NCBI Taxonomy" id="2094151"/>
    <lineage>
        <taxon>Bacteria</taxon>
        <taxon>Pseudomonadati</taxon>
        <taxon>Bacteroidota</taxon>
        <taxon>Bacteroidia</taxon>
        <taxon>Bacteroidales</taxon>
        <taxon>Muribaculaceae</taxon>
        <taxon>Paramuribaculum</taxon>
    </lineage>
</organism>
<keyword evidence="1 4" id="KW-0808">Transferase</keyword>
<dbReference type="InterPro" id="IPR016181">
    <property type="entry name" value="Acyl_CoA_acyltransferase"/>
</dbReference>
<dbReference type="PANTHER" id="PTHR43420:SF47">
    <property type="entry name" value="N-ACETYLTRANSFERASE DOMAIN-CONTAINING PROTEIN"/>
    <property type="match status" value="1"/>
</dbReference>
<keyword evidence="2" id="KW-0012">Acyltransferase</keyword>
<dbReference type="RefSeq" id="WP_107035510.1">
    <property type="nucleotide sequence ID" value="NZ_CAPBBI010000001.1"/>
</dbReference>
<dbReference type="PROSITE" id="PS51186">
    <property type="entry name" value="GNAT"/>
    <property type="match status" value="1"/>
</dbReference>
<reference evidence="5" key="1">
    <citation type="submission" date="2018-02" db="EMBL/GenBank/DDBJ databases">
        <authorList>
            <person name="Clavel T."/>
            <person name="Strowig T."/>
        </authorList>
    </citation>
    <scope>NUCLEOTIDE SEQUENCE [LARGE SCALE GENOMIC DNA]</scope>
    <source>
        <strain evidence="5">DSM 100764</strain>
    </source>
</reference>
<evidence type="ECO:0000313" key="4">
    <source>
        <dbReference type="EMBL" id="PWB08407.1"/>
    </source>
</evidence>
<feature type="domain" description="N-acetyltransferase" evidence="3">
    <location>
        <begin position="1"/>
        <end position="137"/>
    </location>
</feature>
<sequence>MVIRKVEDDKREFMDLLLIGDESVDMIERYIEPGSLHVGSMDNKDVAVIVVVENNDDSVEIKNLAVDAAFRRRGIGRKMLEYVEKLYPDKRVILGTGETPSTLRFYRSCGYRYFHRIPNFFTDNYPNPIVEEEVTLRDMVYLYKDSPKNDTEEHF</sequence>
<dbReference type="Pfam" id="PF13508">
    <property type="entry name" value="Acetyltransf_7"/>
    <property type="match status" value="1"/>
</dbReference>
<evidence type="ECO:0000256" key="1">
    <source>
        <dbReference type="ARBA" id="ARBA00022679"/>
    </source>
</evidence>
<dbReference type="GO" id="GO:0016747">
    <property type="term" value="F:acyltransferase activity, transferring groups other than amino-acyl groups"/>
    <property type="evidence" value="ECO:0007669"/>
    <property type="project" value="InterPro"/>
</dbReference>
<name>A0A2V1J024_9BACT</name>
<protein>
    <submittedName>
        <fullName evidence="4">N-acetyltransferase</fullName>
    </submittedName>
</protein>
<dbReference type="GeneID" id="93423253"/>
<dbReference type="CDD" id="cd04301">
    <property type="entry name" value="NAT_SF"/>
    <property type="match status" value="1"/>
</dbReference>
<evidence type="ECO:0000259" key="3">
    <source>
        <dbReference type="PROSITE" id="PS51186"/>
    </source>
</evidence>
<comment type="caution">
    <text evidence="4">The sequence shown here is derived from an EMBL/GenBank/DDBJ whole genome shotgun (WGS) entry which is preliminary data.</text>
</comment>
<dbReference type="SUPFAM" id="SSF55729">
    <property type="entry name" value="Acyl-CoA N-acyltransferases (Nat)"/>
    <property type="match status" value="1"/>
</dbReference>
<proteinExistence type="predicted"/>
<keyword evidence="5" id="KW-1185">Reference proteome</keyword>
<dbReference type="InterPro" id="IPR000182">
    <property type="entry name" value="GNAT_dom"/>
</dbReference>
<dbReference type="PANTHER" id="PTHR43420">
    <property type="entry name" value="ACETYLTRANSFERASE"/>
    <property type="match status" value="1"/>
</dbReference>
<evidence type="ECO:0000313" key="5">
    <source>
        <dbReference type="Proteomes" id="UP000244925"/>
    </source>
</evidence>
<dbReference type="EMBL" id="PUBV01000006">
    <property type="protein sequence ID" value="PWB08407.1"/>
    <property type="molecule type" value="Genomic_DNA"/>
</dbReference>
<accession>A0A2V1J024</accession>
<evidence type="ECO:0000256" key="2">
    <source>
        <dbReference type="ARBA" id="ARBA00023315"/>
    </source>
</evidence>
<dbReference type="InterPro" id="IPR050680">
    <property type="entry name" value="YpeA/RimI_acetyltransf"/>
</dbReference>
<dbReference type="Proteomes" id="UP000244925">
    <property type="component" value="Unassembled WGS sequence"/>
</dbReference>
<gene>
    <name evidence="4" type="ORF">C5O25_04350</name>
</gene>